<feature type="transmembrane region" description="Helical" evidence="1">
    <location>
        <begin position="24"/>
        <end position="44"/>
    </location>
</feature>
<dbReference type="AlphaFoldDB" id="A0A6I3LQS8"/>
<evidence type="ECO:0000313" key="3">
    <source>
        <dbReference type="Proteomes" id="UP000438760"/>
    </source>
</evidence>
<sequence>MKKELSTKVSEKYKAYRFSYTNRTVYLVLQFVLFAIVLLFTKYLEHLEIEDVRIVFLNNDEKLQIVFFAIWFAVITIKLILHFADYIPLLDRWINRVERREMDRIKNTYEYQVNRYDRN</sequence>
<proteinExistence type="predicted"/>
<evidence type="ECO:0000313" key="2">
    <source>
        <dbReference type="EMBL" id="MTG98315.1"/>
    </source>
</evidence>
<keyword evidence="1" id="KW-0812">Transmembrane</keyword>
<dbReference type="EMBL" id="WMJX01000017">
    <property type="protein sequence ID" value="MTG98315.1"/>
    <property type="molecule type" value="Genomic_DNA"/>
</dbReference>
<dbReference type="Proteomes" id="UP000438760">
    <property type="component" value="Unassembled WGS sequence"/>
</dbReference>
<keyword evidence="1" id="KW-1133">Transmembrane helix</keyword>
<keyword evidence="1" id="KW-0472">Membrane</keyword>
<keyword evidence="3" id="KW-1185">Reference proteome</keyword>
<name>A0A6I3LQS8_9FLAO</name>
<organism evidence="2 3">
    <name type="scientific">Myroides albus</name>
    <dbReference type="NCBI Taxonomy" id="2562892"/>
    <lineage>
        <taxon>Bacteria</taxon>
        <taxon>Pseudomonadati</taxon>
        <taxon>Bacteroidota</taxon>
        <taxon>Flavobacteriia</taxon>
        <taxon>Flavobacteriales</taxon>
        <taxon>Flavobacteriaceae</taxon>
        <taxon>Myroides</taxon>
    </lineage>
</organism>
<feature type="transmembrane region" description="Helical" evidence="1">
    <location>
        <begin position="64"/>
        <end position="84"/>
    </location>
</feature>
<dbReference type="RefSeq" id="WP_155092342.1">
    <property type="nucleotide sequence ID" value="NZ_CP102754.1"/>
</dbReference>
<dbReference type="OrthoDB" id="1451065at2"/>
<comment type="caution">
    <text evidence="2">The sequence shown here is derived from an EMBL/GenBank/DDBJ whole genome shotgun (WGS) entry which is preliminary data.</text>
</comment>
<protein>
    <recommendedName>
        <fullName evidence="4">2TM domain-containing protein</fullName>
    </recommendedName>
</protein>
<evidence type="ECO:0008006" key="4">
    <source>
        <dbReference type="Google" id="ProtNLM"/>
    </source>
</evidence>
<reference evidence="2 3" key="1">
    <citation type="submission" date="2019-11" db="EMBL/GenBank/DDBJ databases">
        <title>Genome of Strain BIT-d1.</title>
        <authorList>
            <person name="Yang Y."/>
        </authorList>
    </citation>
    <scope>NUCLEOTIDE SEQUENCE [LARGE SCALE GENOMIC DNA]</scope>
    <source>
        <strain evidence="2 3">BIT-d1</strain>
    </source>
</reference>
<gene>
    <name evidence="2" type="ORF">GJV76_09280</name>
</gene>
<evidence type="ECO:0000256" key="1">
    <source>
        <dbReference type="SAM" id="Phobius"/>
    </source>
</evidence>
<accession>A0A6I3LQS8</accession>